<keyword evidence="3" id="KW-1185">Reference proteome</keyword>
<evidence type="ECO:0000256" key="1">
    <source>
        <dbReference type="SAM" id="MobiDB-lite"/>
    </source>
</evidence>
<dbReference type="RefSeq" id="XP_019853163.1">
    <property type="nucleotide sequence ID" value="XM_019997604.1"/>
</dbReference>
<dbReference type="AlphaFoldDB" id="A0AAN0J8Y2"/>
<feature type="region of interest" description="Disordered" evidence="1">
    <location>
        <begin position="23"/>
        <end position="69"/>
    </location>
</feature>
<name>A0AAN0J8Y2_AMPQE</name>
<accession>A0AAN0J8Y2</accession>
<evidence type="ECO:0000313" key="3">
    <source>
        <dbReference type="Proteomes" id="UP000007879"/>
    </source>
</evidence>
<dbReference type="EnsemblMetazoa" id="XM_019997604.1">
    <property type="protein sequence ID" value="XP_019853163.1"/>
    <property type="gene ID" value="LOC109582717"/>
</dbReference>
<dbReference type="Proteomes" id="UP000007879">
    <property type="component" value="Unassembled WGS sequence"/>
</dbReference>
<reference evidence="2" key="2">
    <citation type="submission" date="2024-06" db="UniProtKB">
        <authorList>
            <consortium name="EnsemblMetazoa"/>
        </authorList>
    </citation>
    <scope>IDENTIFICATION</scope>
</reference>
<organism evidence="2 3">
    <name type="scientific">Amphimedon queenslandica</name>
    <name type="common">Sponge</name>
    <dbReference type="NCBI Taxonomy" id="400682"/>
    <lineage>
        <taxon>Eukaryota</taxon>
        <taxon>Metazoa</taxon>
        <taxon>Porifera</taxon>
        <taxon>Demospongiae</taxon>
        <taxon>Heteroscleromorpha</taxon>
        <taxon>Haplosclerida</taxon>
        <taxon>Niphatidae</taxon>
        <taxon>Amphimedon</taxon>
    </lineage>
</organism>
<feature type="compositionally biased region" description="Basic and acidic residues" evidence="1">
    <location>
        <begin position="292"/>
        <end position="310"/>
    </location>
</feature>
<reference evidence="3" key="1">
    <citation type="journal article" date="2010" name="Nature">
        <title>The Amphimedon queenslandica genome and the evolution of animal complexity.</title>
        <authorList>
            <person name="Srivastava M."/>
            <person name="Simakov O."/>
            <person name="Chapman J."/>
            <person name="Fahey B."/>
            <person name="Gauthier M.E."/>
            <person name="Mitros T."/>
            <person name="Richards G.S."/>
            <person name="Conaco C."/>
            <person name="Dacre M."/>
            <person name="Hellsten U."/>
            <person name="Larroux C."/>
            <person name="Putnam N.H."/>
            <person name="Stanke M."/>
            <person name="Adamska M."/>
            <person name="Darling A."/>
            <person name="Degnan S.M."/>
            <person name="Oakley T.H."/>
            <person name="Plachetzki D.C."/>
            <person name="Zhai Y."/>
            <person name="Adamski M."/>
            <person name="Calcino A."/>
            <person name="Cummins S.F."/>
            <person name="Goodstein D.M."/>
            <person name="Harris C."/>
            <person name="Jackson D.J."/>
            <person name="Leys S.P."/>
            <person name="Shu S."/>
            <person name="Woodcroft B.J."/>
            <person name="Vervoort M."/>
            <person name="Kosik K.S."/>
            <person name="Manning G."/>
            <person name="Degnan B.M."/>
            <person name="Rokhsar D.S."/>
        </authorList>
    </citation>
    <scope>NUCLEOTIDE SEQUENCE [LARGE SCALE GENOMIC DNA]</scope>
</reference>
<evidence type="ECO:0000313" key="2">
    <source>
        <dbReference type="EnsemblMetazoa" id="XP_019853163.1"/>
    </source>
</evidence>
<proteinExistence type="predicted"/>
<protein>
    <submittedName>
        <fullName evidence="2">Uncharacterized protein</fullName>
    </submittedName>
</protein>
<dbReference type="GeneID" id="109582717"/>
<dbReference type="KEGG" id="aqu:109582717"/>
<feature type="compositionally biased region" description="Low complexity" evidence="1">
    <location>
        <begin position="210"/>
        <end position="223"/>
    </location>
</feature>
<feature type="region of interest" description="Disordered" evidence="1">
    <location>
        <begin position="259"/>
        <end position="372"/>
    </location>
</feature>
<feature type="region of interest" description="Disordered" evidence="1">
    <location>
        <begin position="167"/>
        <end position="228"/>
    </location>
</feature>
<sequence>MMTSVKSNDGNIKNNKRIRWKAMEVTGNPVPQRRLSTGEVAASYPPGGIPSTPMEFRQGPHPKKDHLIWKSPPTRQLSQQKRREFELDVTERFYDDYIGPRTTGDSRNEVLTGVQKLGFNPELYRMNALQGLAHDPSRPVPKHINFHDMIRTERAREQERVRTQMKQRRLSDTMLHQRPYFDPPGQYGGQSFDPYNQLLKPPAASNSYAQPQRQLPHQLPPMQTTFGDGLNSEIVPGVEKWLANASQKERDTAAKFMRTISSQGQRDDPATKASTHSSRVRSAVMTPSRQQRMQEKETAQLYKQLERSSKELPQPAYSRKPPDGKGGGGGGGRRLRRSSSDVSNAKGSMFTPTRHMPSHFTVHPEWASEGQH</sequence>